<accession>A0AAE6KTD9</accession>
<evidence type="ECO:0000256" key="1">
    <source>
        <dbReference type="SAM" id="MobiDB-lite"/>
    </source>
</evidence>
<reference evidence="2 3" key="1">
    <citation type="journal article" date="2019" name="Science">
        <title>Social genes are selection hotspots in kin groups of a soil microbe.</title>
        <authorList>
            <person name="Wielgoss S."/>
            <person name="Wolfensberger R."/>
            <person name="Sun L."/>
            <person name="Fiegna F."/>
            <person name="Velicer G.J."/>
        </authorList>
    </citation>
    <scope>NUCLEOTIDE SEQUENCE [LARGE SCALE GENOMIC DNA]</scope>
    <source>
        <strain evidence="2 3">MC3.5.9c15</strain>
    </source>
</reference>
<name>A0AAE6KTD9_MYXXA</name>
<sequence>MACRMARMPASRWWLRWAVLATCLLLTNGGCAFVTPRFPQNIQASFARDEMRKLTTESLELYYPAQLRGAALRMASRLEGCVARLHEQTWQKKKRDRVLVYLTSSNFNNAYVVPDYASTPQQMVMPSHLTLELFNLFNLGEVDVGDVACHEAVHYVQLQQTDGVWGFLNLVTGGLFQPNSYTESWFLEGLATYYEGQFGKNAGRPHSPIWRGWYDSVVQATGGRLNPGYLSPEQRALDPFGGNYITGMHFVEYLAKRYGESKLWKLVDEQGDSLVPPLAVTLRFKRVYGRDIGSLFAEYTQSLRENLQVRERPSAQRTWVSDAGYFSRLASNAASGVTATVGVGRERYSRLTVLEPDGRVRFERPLVELLPGRRWVLGSPTLVSGMSFSRDGAWLYLVMADLNTEGGYTAKLWKVDARTGDVVRLWDDVMGMGGSITLDGTAYVYVRVDGDSANVVRLDLETDTRKALTDFSASTSVGPPAVAPDGERVVFPLSGDAGWDLVLREADGRLRWLTRDGRFNYSPRWLDDERLVFLREHEGRLQAHVLTVATREVVRITDAPHLVMDVHPVGTEEVVFLNRDGLNFTIDRAPLVPIAPTEADAGTARVEVAGHTVLAQAPHPSATSPEDEPGAPRLPEVRTEAPASDSGHAATAAPSEFEFAAFPKPGAPVQANAAQPPSPSEVAPGIGTPPSGQPSASDEAAQPSSPPEDAPGIGTPPSEQRPTNTAEGAVPPPPGPSSEQPATEDTAPASPSPAAEDAPTALTGLDGPVEAPPDPGTELQILSDEPYSPLERFFIPELRVPYLLAGADPDNTDDTYMMGGLALAGQDRLGFHAYSLQLSFDSREDAPSLSLAYGNAQLAPWYIQVSGAYIRQNQRTDLQATAFASRSFWTTPVTFGVLALRREYDATDRFPRMVTRIVGPEVSVSYFAGDATSYGSTQRGLGMTAAAGVYPGAFLRDSTMGDVRLGLDAFTGGLPFTGRDNLRLTAVGRFLPGAPSGLLQVGGLRAGQIWYTNRESQQTAPLPLQLQPGIAFSEYLRGYEDLEIRARNALIGSATYQYRVPIDYGWASTLWLFPSLFVRDVGVEAFGSLARTDNRADHAAVGASASLHLTFGQAVPVSLYYQYAYRFEQGLDHLHLIGFGL</sequence>
<evidence type="ECO:0000313" key="2">
    <source>
        <dbReference type="EMBL" id="QDE69174.1"/>
    </source>
</evidence>
<dbReference type="PANTHER" id="PTHR24216:SF8">
    <property type="entry name" value="PAXILLIN, ISOFORM F"/>
    <property type="match status" value="1"/>
</dbReference>
<feature type="region of interest" description="Disordered" evidence="1">
    <location>
        <begin position="666"/>
        <end position="781"/>
    </location>
</feature>
<evidence type="ECO:0000313" key="3">
    <source>
        <dbReference type="Proteomes" id="UP000320179"/>
    </source>
</evidence>
<feature type="region of interest" description="Disordered" evidence="1">
    <location>
        <begin position="617"/>
        <end position="652"/>
    </location>
</feature>
<organism evidence="2 3">
    <name type="scientific">Myxococcus xanthus</name>
    <dbReference type="NCBI Taxonomy" id="34"/>
    <lineage>
        <taxon>Bacteria</taxon>
        <taxon>Pseudomonadati</taxon>
        <taxon>Myxococcota</taxon>
        <taxon>Myxococcia</taxon>
        <taxon>Myxococcales</taxon>
        <taxon>Cystobacterineae</taxon>
        <taxon>Myxococcaceae</taxon>
        <taxon>Myxococcus</taxon>
    </lineage>
</organism>
<gene>
    <name evidence="2" type="ORF">BHS09_20575</name>
</gene>
<dbReference type="SUPFAM" id="SSF82171">
    <property type="entry name" value="DPP6 N-terminal domain-like"/>
    <property type="match status" value="1"/>
</dbReference>
<feature type="compositionally biased region" description="Low complexity" evidence="1">
    <location>
        <begin position="737"/>
        <end position="761"/>
    </location>
</feature>
<dbReference type="Proteomes" id="UP000320179">
    <property type="component" value="Chromosome"/>
</dbReference>
<protein>
    <submittedName>
        <fullName evidence="2">Uncharacterized protein</fullName>
    </submittedName>
</protein>
<proteinExistence type="predicted"/>
<dbReference type="PANTHER" id="PTHR24216">
    <property type="entry name" value="PAXILLIN-RELATED"/>
    <property type="match status" value="1"/>
</dbReference>
<dbReference type="Gene3D" id="2.120.10.30">
    <property type="entry name" value="TolB, C-terminal domain"/>
    <property type="match status" value="1"/>
</dbReference>
<dbReference type="AlphaFoldDB" id="A0AAE6KTD9"/>
<dbReference type="InterPro" id="IPR011042">
    <property type="entry name" value="6-blade_b-propeller_TolB-like"/>
</dbReference>
<dbReference type="EMBL" id="CP017174">
    <property type="protein sequence ID" value="QDE69174.1"/>
    <property type="molecule type" value="Genomic_DNA"/>
</dbReference>